<comment type="caution">
    <text evidence="2">The sequence shown here is derived from an EMBL/GenBank/DDBJ whole genome shotgun (WGS) entry which is preliminary data.</text>
</comment>
<evidence type="ECO:0000313" key="2">
    <source>
        <dbReference type="EMBL" id="GFS20929.1"/>
    </source>
</evidence>
<keyword evidence="1" id="KW-0812">Transmembrane</keyword>
<evidence type="ECO:0000256" key="1">
    <source>
        <dbReference type="SAM" id="Phobius"/>
    </source>
</evidence>
<gene>
    <name evidence="2" type="ORF">ElyMa_006911100</name>
</gene>
<keyword evidence="1" id="KW-0472">Membrane</keyword>
<dbReference type="EMBL" id="BMAT01013830">
    <property type="protein sequence ID" value="GFS20929.1"/>
    <property type="molecule type" value="Genomic_DNA"/>
</dbReference>
<name>A0AAV4JE04_9GAST</name>
<protein>
    <submittedName>
        <fullName evidence="2">Uncharacterized protein</fullName>
    </submittedName>
</protein>
<dbReference type="AlphaFoldDB" id="A0AAV4JE04"/>
<keyword evidence="3" id="KW-1185">Reference proteome</keyword>
<reference evidence="2 3" key="1">
    <citation type="journal article" date="2021" name="Elife">
        <title>Chloroplast acquisition without the gene transfer in kleptoplastic sea slugs, Plakobranchus ocellatus.</title>
        <authorList>
            <person name="Maeda T."/>
            <person name="Takahashi S."/>
            <person name="Yoshida T."/>
            <person name="Shimamura S."/>
            <person name="Takaki Y."/>
            <person name="Nagai Y."/>
            <person name="Toyoda A."/>
            <person name="Suzuki Y."/>
            <person name="Arimoto A."/>
            <person name="Ishii H."/>
            <person name="Satoh N."/>
            <person name="Nishiyama T."/>
            <person name="Hasebe M."/>
            <person name="Maruyama T."/>
            <person name="Minagawa J."/>
            <person name="Obokata J."/>
            <person name="Shigenobu S."/>
        </authorList>
    </citation>
    <scope>NUCLEOTIDE SEQUENCE [LARGE SCALE GENOMIC DNA]</scope>
</reference>
<dbReference type="Proteomes" id="UP000762676">
    <property type="component" value="Unassembled WGS sequence"/>
</dbReference>
<proteinExistence type="predicted"/>
<feature type="transmembrane region" description="Helical" evidence="1">
    <location>
        <begin position="6"/>
        <end position="25"/>
    </location>
</feature>
<sequence length="131" mass="14546">MITTTTTIIIMIITIIINIISVMIVNKMRNLVVIAALLSVTHVAGQGDTHCLDNVNACVPRLRARLIDNNYYWFGTPYFTYCPAGAFCFNFRPDLQSIMSRVLVTNNTATLQNAVANIQVLNVTFEHPAGK</sequence>
<keyword evidence="1" id="KW-1133">Transmembrane helix</keyword>
<organism evidence="2 3">
    <name type="scientific">Elysia marginata</name>
    <dbReference type="NCBI Taxonomy" id="1093978"/>
    <lineage>
        <taxon>Eukaryota</taxon>
        <taxon>Metazoa</taxon>
        <taxon>Spiralia</taxon>
        <taxon>Lophotrochozoa</taxon>
        <taxon>Mollusca</taxon>
        <taxon>Gastropoda</taxon>
        <taxon>Heterobranchia</taxon>
        <taxon>Euthyneura</taxon>
        <taxon>Panpulmonata</taxon>
        <taxon>Sacoglossa</taxon>
        <taxon>Placobranchoidea</taxon>
        <taxon>Plakobranchidae</taxon>
        <taxon>Elysia</taxon>
    </lineage>
</organism>
<evidence type="ECO:0000313" key="3">
    <source>
        <dbReference type="Proteomes" id="UP000762676"/>
    </source>
</evidence>
<accession>A0AAV4JE04</accession>